<keyword evidence="2" id="KW-1185">Reference proteome</keyword>
<proteinExistence type="predicted"/>
<gene>
    <name evidence="1" type="ORF">SAMN05421636_105123</name>
</gene>
<protein>
    <submittedName>
        <fullName evidence="1">Uncharacterized protein</fullName>
    </submittedName>
</protein>
<accession>A0A1G7D155</accession>
<name>A0A1G7D155_9FLAO</name>
<evidence type="ECO:0000313" key="1">
    <source>
        <dbReference type="EMBL" id="SDE45259.1"/>
    </source>
</evidence>
<dbReference type="EMBL" id="FNAO01000005">
    <property type="protein sequence ID" value="SDE45259.1"/>
    <property type="molecule type" value="Genomic_DNA"/>
</dbReference>
<reference evidence="1 2" key="1">
    <citation type="submission" date="2016-10" db="EMBL/GenBank/DDBJ databases">
        <authorList>
            <person name="de Groot N.N."/>
        </authorList>
    </citation>
    <scope>NUCLEOTIDE SEQUENCE [LARGE SCALE GENOMIC DNA]</scope>
    <source>
        <strain evidence="1 2">DSM 23421</strain>
    </source>
</reference>
<dbReference type="AlphaFoldDB" id="A0A1G7D155"/>
<evidence type="ECO:0000313" key="2">
    <source>
        <dbReference type="Proteomes" id="UP000199109"/>
    </source>
</evidence>
<organism evidence="1 2">
    <name type="scientific">Pricia antarctica</name>
    <dbReference type="NCBI Taxonomy" id="641691"/>
    <lineage>
        <taxon>Bacteria</taxon>
        <taxon>Pseudomonadati</taxon>
        <taxon>Bacteroidota</taxon>
        <taxon>Flavobacteriia</taxon>
        <taxon>Flavobacteriales</taxon>
        <taxon>Flavobacteriaceae</taxon>
        <taxon>Pricia</taxon>
    </lineage>
</organism>
<dbReference type="Proteomes" id="UP000199109">
    <property type="component" value="Unassembled WGS sequence"/>
</dbReference>
<sequence length="31" mass="3822">MLICKKEDEDRLYQWIKKNTVKKTKKNPKLT</sequence>